<dbReference type="InterPro" id="IPR004740">
    <property type="entry name" value="Nuc_H_symport"/>
</dbReference>
<reference evidence="8 9" key="1">
    <citation type="submission" date="2017-08" db="EMBL/GenBank/DDBJ databases">
        <title>Fine stratification of microbial communities through a metagenomic profile of the photic zone.</title>
        <authorList>
            <person name="Haro-Moreno J.M."/>
            <person name="Lopez-Perez M."/>
            <person name="De La Torre J."/>
            <person name="Picazo A."/>
            <person name="Camacho A."/>
            <person name="Rodriguez-Valera F."/>
        </authorList>
    </citation>
    <scope>NUCLEOTIDE SEQUENCE [LARGE SCALE GENOMIC DNA]</scope>
    <source>
        <strain evidence="8">MED-G28</strain>
    </source>
</reference>
<keyword evidence="3" id="KW-1003">Cell membrane</keyword>
<dbReference type="PANTHER" id="PTHR23522">
    <property type="entry name" value="BLL5896 PROTEIN"/>
    <property type="match status" value="1"/>
</dbReference>
<dbReference type="Gene3D" id="1.20.1250.20">
    <property type="entry name" value="MFS general substrate transporter like domains"/>
    <property type="match status" value="2"/>
</dbReference>
<comment type="subcellular location">
    <subcellularLocation>
        <location evidence="1">Cell membrane</location>
        <topology evidence="1">Multi-pass membrane protein</topology>
    </subcellularLocation>
</comment>
<feature type="transmembrane region" description="Helical" evidence="7">
    <location>
        <begin position="138"/>
        <end position="158"/>
    </location>
</feature>
<dbReference type="Pfam" id="PF03825">
    <property type="entry name" value="Nuc_H_symport"/>
    <property type="match status" value="1"/>
</dbReference>
<evidence type="ECO:0000256" key="4">
    <source>
        <dbReference type="ARBA" id="ARBA00022692"/>
    </source>
</evidence>
<dbReference type="SUPFAM" id="SSF103473">
    <property type="entry name" value="MFS general substrate transporter"/>
    <property type="match status" value="1"/>
</dbReference>
<keyword evidence="5 7" id="KW-1133">Transmembrane helix</keyword>
<feature type="transmembrane region" description="Helical" evidence="7">
    <location>
        <begin position="374"/>
        <end position="401"/>
    </location>
</feature>
<organism evidence="8 9">
    <name type="scientific">OM182 bacterium MED-G28</name>
    <dbReference type="NCBI Taxonomy" id="1986256"/>
    <lineage>
        <taxon>Bacteria</taxon>
        <taxon>Pseudomonadati</taxon>
        <taxon>Pseudomonadota</taxon>
        <taxon>Gammaproteobacteria</taxon>
        <taxon>OMG group</taxon>
        <taxon>OM182 clade</taxon>
    </lineage>
</organism>
<name>A0A2A5WEK5_9GAMM</name>
<evidence type="ECO:0000313" key="9">
    <source>
        <dbReference type="Proteomes" id="UP000219329"/>
    </source>
</evidence>
<keyword evidence="2" id="KW-0813">Transport</keyword>
<evidence type="ECO:0000256" key="1">
    <source>
        <dbReference type="ARBA" id="ARBA00004651"/>
    </source>
</evidence>
<dbReference type="GO" id="GO:0005886">
    <property type="term" value="C:plasma membrane"/>
    <property type="evidence" value="ECO:0007669"/>
    <property type="project" value="UniProtKB-SubCell"/>
</dbReference>
<gene>
    <name evidence="8" type="ORF">CNF02_04870</name>
</gene>
<feature type="transmembrane region" description="Helical" evidence="7">
    <location>
        <begin position="46"/>
        <end position="66"/>
    </location>
</feature>
<evidence type="ECO:0000256" key="7">
    <source>
        <dbReference type="SAM" id="Phobius"/>
    </source>
</evidence>
<feature type="transmembrane region" description="Helical" evidence="7">
    <location>
        <begin position="296"/>
        <end position="315"/>
    </location>
</feature>
<protein>
    <recommendedName>
        <fullName evidence="10">Major facilitator superfamily (MFS) profile domain-containing protein</fullName>
    </recommendedName>
</protein>
<dbReference type="EMBL" id="NTJZ01000003">
    <property type="protein sequence ID" value="PDH34687.1"/>
    <property type="molecule type" value="Genomic_DNA"/>
</dbReference>
<feature type="transmembrane region" description="Helical" evidence="7">
    <location>
        <begin position="101"/>
        <end position="126"/>
    </location>
</feature>
<feature type="transmembrane region" description="Helical" evidence="7">
    <location>
        <begin position="260"/>
        <end position="289"/>
    </location>
</feature>
<comment type="caution">
    <text evidence="8">The sequence shown here is derived from an EMBL/GenBank/DDBJ whole genome shotgun (WGS) entry which is preliminary data.</text>
</comment>
<evidence type="ECO:0008006" key="10">
    <source>
        <dbReference type="Google" id="ProtNLM"/>
    </source>
</evidence>
<feature type="transmembrane region" description="Helical" evidence="7">
    <location>
        <begin position="413"/>
        <end position="432"/>
    </location>
</feature>
<feature type="transmembrane region" description="Helical" evidence="7">
    <location>
        <begin position="226"/>
        <end position="248"/>
    </location>
</feature>
<dbReference type="GO" id="GO:0015213">
    <property type="term" value="F:uridine transmembrane transporter activity"/>
    <property type="evidence" value="ECO:0007669"/>
    <property type="project" value="TreeGrafter"/>
</dbReference>
<evidence type="ECO:0000256" key="3">
    <source>
        <dbReference type="ARBA" id="ARBA00022475"/>
    </source>
</evidence>
<dbReference type="Proteomes" id="UP000219329">
    <property type="component" value="Unassembled WGS sequence"/>
</dbReference>
<keyword evidence="4 7" id="KW-0812">Transmembrane</keyword>
<sequence>MSSTKSRLGMMMFLQYAVWGIWLPVLATYLQSPITGGGLGFTSGEVGWIIGVAASVGAVFAPFIAGQFADRYFSTEKFLAVLLICGGLVKIILSFQTSFTAWLVLSVVYSVLYMPTLSLTNSMAFAHLNNPDSEWPRIRVMGTVGWIAASWLFPMIWLQTNLEFQILPPFFVGSEVPDATARLVDTLKVSGVISILYAAYCFLLPNTPPKKEAVEKLAFKKAFSLLTQKSFTILVAASLLIAVIHQIYFMQTGPFFENQLGLLVTYIAPAMTVGQFAEIGIMAFLGLFLIRLGFRWTIALGAFAYFARYAIWGLISLQEPSGPSVDAAGQFVWTLPLMIGVFSQVLHGVCYACFFASAFMYVDRIADDDIRNSAQTVFGIIILGLGPMLAAPFLVVLGNVFGEAGIVTNFSGMWFTLSLVALVATFLIVFAFEDETVAELSPRVV</sequence>
<evidence type="ECO:0000256" key="6">
    <source>
        <dbReference type="ARBA" id="ARBA00023136"/>
    </source>
</evidence>
<dbReference type="PANTHER" id="PTHR23522:SF4">
    <property type="entry name" value="NUCLEOSIDE PERMEASE NUPG-RELATED"/>
    <property type="match status" value="1"/>
</dbReference>
<evidence type="ECO:0000313" key="8">
    <source>
        <dbReference type="EMBL" id="PDH34687.1"/>
    </source>
</evidence>
<keyword evidence="6 7" id="KW-0472">Membrane</keyword>
<feature type="transmembrane region" description="Helical" evidence="7">
    <location>
        <begin position="187"/>
        <end position="205"/>
    </location>
</feature>
<proteinExistence type="predicted"/>
<feature type="transmembrane region" description="Helical" evidence="7">
    <location>
        <begin position="78"/>
        <end position="95"/>
    </location>
</feature>
<feature type="transmembrane region" description="Helical" evidence="7">
    <location>
        <begin position="335"/>
        <end position="362"/>
    </location>
</feature>
<evidence type="ECO:0000256" key="2">
    <source>
        <dbReference type="ARBA" id="ARBA00022448"/>
    </source>
</evidence>
<dbReference type="AlphaFoldDB" id="A0A2A5WEK5"/>
<accession>A0A2A5WEK5</accession>
<dbReference type="InterPro" id="IPR036259">
    <property type="entry name" value="MFS_trans_sf"/>
</dbReference>
<dbReference type="GO" id="GO:0015212">
    <property type="term" value="F:cytidine transmembrane transporter activity"/>
    <property type="evidence" value="ECO:0007669"/>
    <property type="project" value="TreeGrafter"/>
</dbReference>
<evidence type="ECO:0000256" key="5">
    <source>
        <dbReference type="ARBA" id="ARBA00022989"/>
    </source>
</evidence>